<accession>A0AAE5CBH0</accession>
<dbReference type="Proteomes" id="UP000702544">
    <property type="component" value="Unassembled WGS sequence"/>
</dbReference>
<dbReference type="EMBL" id="JAACAK010000096">
    <property type="protein sequence ID" value="NIR75857.1"/>
    <property type="molecule type" value="Genomic_DNA"/>
</dbReference>
<reference evidence="2 3" key="1">
    <citation type="submission" date="2020-01" db="EMBL/GenBank/DDBJ databases">
        <title>Genomes assembled from Gulf of Kutch pelagic sediment metagenomes.</title>
        <authorList>
            <person name="Chandrashekar M."/>
            <person name="Mahajan M.S."/>
            <person name="Dave K.J."/>
            <person name="Vatsa P."/>
            <person name="Nathani N.M."/>
        </authorList>
    </citation>
    <scope>NUCLEOTIDE SEQUENCE [LARGE SCALE GENOMIC DNA]</scope>
    <source>
        <strain evidence="2">KS3-K002</strain>
    </source>
</reference>
<evidence type="ECO:0000313" key="3">
    <source>
        <dbReference type="Proteomes" id="UP000702544"/>
    </source>
</evidence>
<evidence type="ECO:0000313" key="2">
    <source>
        <dbReference type="EMBL" id="NIR75857.1"/>
    </source>
</evidence>
<evidence type="ECO:0008006" key="4">
    <source>
        <dbReference type="Google" id="ProtNLM"/>
    </source>
</evidence>
<dbReference type="AlphaFoldDB" id="A0AAE5CBH0"/>
<proteinExistence type="predicted"/>
<organism evidence="2 3">
    <name type="scientific">Candidatus Kutchimonas denitrificans</name>
    <dbReference type="NCBI Taxonomy" id="3056748"/>
    <lineage>
        <taxon>Bacteria</taxon>
        <taxon>Pseudomonadati</taxon>
        <taxon>Gemmatimonadota</taxon>
        <taxon>Gemmatimonadia</taxon>
        <taxon>Candidatus Palauibacterales</taxon>
        <taxon>Candidatus Palauibacteraceae</taxon>
        <taxon>Candidatus Kutchimonas</taxon>
    </lineage>
</organism>
<gene>
    <name evidence="2" type="ORF">GWO12_12215</name>
</gene>
<evidence type="ECO:0000256" key="1">
    <source>
        <dbReference type="SAM" id="SignalP"/>
    </source>
</evidence>
<keyword evidence="1" id="KW-0732">Signal</keyword>
<feature type="signal peptide" evidence="1">
    <location>
        <begin position="1"/>
        <end position="33"/>
    </location>
</feature>
<comment type="caution">
    <text evidence="2">The sequence shown here is derived from an EMBL/GenBank/DDBJ whole genome shotgun (WGS) entry which is preliminary data.</text>
</comment>
<feature type="chain" id="PRO_5041925793" description="Secreted protein" evidence="1">
    <location>
        <begin position="34"/>
        <end position="286"/>
    </location>
</feature>
<name>A0AAE5CBH0_9BACT</name>
<protein>
    <recommendedName>
        <fullName evidence="4">Secreted protein</fullName>
    </recommendedName>
</protein>
<sequence>MKVVRFSRLPRIAAAIAALLCLGGSAVSQSLFAQTVLGEGFSVDTARGDRAVVEFAVQRQGRIRVQAIWAGSARNLALILNGPGQTGYYARQDGGSPLALEFKVGQTEMNRGRDWKVSIVNFGGGRASGHVLVEYPGPRQLQLVTPIVREALVATPERQAERPSPAAEPERTFLEDGRVEIRFPDGRIRRQRIGECNYTIIMPDGSRRLVQCVEVQGEEIPDLPPELMARDDLGAVLEAVNASLLDYIKQAVDDESAVENYLTLEEGRNLQERIFLRLEALSILTP</sequence>